<feature type="transmembrane region" description="Helical" evidence="1">
    <location>
        <begin position="42"/>
        <end position="60"/>
    </location>
</feature>
<name>A0A286U3K2_9BACT</name>
<keyword evidence="3" id="KW-1185">Reference proteome</keyword>
<dbReference type="RefSeq" id="WP_096896089.1">
    <property type="nucleotide sequence ID" value="NZ_BAOS01000038.1"/>
</dbReference>
<dbReference type="GO" id="GO:0016740">
    <property type="term" value="F:transferase activity"/>
    <property type="evidence" value="ECO:0007669"/>
    <property type="project" value="UniProtKB-KW"/>
</dbReference>
<reference evidence="3" key="1">
    <citation type="journal article" date="2017" name="Environ. Microbiol. Rep.">
        <title>Genetic Diversity of Marine Anaerobic Ammonium-Oxidizing Bacteria as Revealed by Genomic and Proteomic Analyses of 'Candidatus Scalindua japonica'.</title>
        <authorList>
            <person name="Oshiki M."/>
            <person name="Mizuto K."/>
            <person name="Kimura Z."/>
            <person name="Kindaichi T."/>
            <person name="Satoh H."/>
            <person name="Okabe S."/>
        </authorList>
    </citation>
    <scope>NUCLEOTIDE SEQUENCE [LARGE SCALE GENOMIC DNA]</scope>
    <source>
        <strain evidence="3">husup-a2</strain>
    </source>
</reference>
<sequence>MSIIEETLRNLQEEDVHQDIPGAQSERKKAPTEIKPVRSRKFVVISIYLTLFGLGAYYGLDRYQESINKKREKLNYNAGSLDLSTTHINVSPESITSHENRKADILSNVTQVTSVDDMRNEWPDQKKP</sequence>
<organism evidence="2 3">
    <name type="scientific">Candidatus Scalindua japonica</name>
    <dbReference type="NCBI Taxonomy" id="1284222"/>
    <lineage>
        <taxon>Bacteria</taxon>
        <taxon>Pseudomonadati</taxon>
        <taxon>Planctomycetota</taxon>
        <taxon>Candidatus Brocadiia</taxon>
        <taxon>Candidatus Brocadiales</taxon>
        <taxon>Candidatus Scalinduaceae</taxon>
        <taxon>Candidatus Scalindua</taxon>
    </lineage>
</organism>
<gene>
    <name evidence="2" type="ORF">SCALIN_C38_0059</name>
</gene>
<evidence type="ECO:0000313" key="3">
    <source>
        <dbReference type="Proteomes" id="UP000218542"/>
    </source>
</evidence>
<dbReference type="EMBL" id="BAOS01000038">
    <property type="protein sequence ID" value="GAX62696.1"/>
    <property type="molecule type" value="Genomic_DNA"/>
</dbReference>
<keyword evidence="1" id="KW-0472">Membrane</keyword>
<keyword evidence="2" id="KW-0808">Transferase</keyword>
<protein>
    <submittedName>
        <fullName evidence="2">Glycosyl transferase, family 2</fullName>
    </submittedName>
</protein>
<dbReference type="Proteomes" id="UP000218542">
    <property type="component" value="Unassembled WGS sequence"/>
</dbReference>
<proteinExistence type="predicted"/>
<comment type="caution">
    <text evidence="2">The sequence shown here is derived from an EMBL/GenBank/DDBJ whole genome shotgun (WGS) entry which is preliminary data.</text>
</comment>
<dbReference type="AlphaFoldDB" id="A0A286U3K2"/>
<evidence type="ECO:0000256" key="1">
    <source>
        <dbReference type="SAM" id="Phobius"/>
    </source>
</evidence>
<evidence type="ECO:0000313" key="2">
    <source>
        <dbReference type="EMBL" id="GAX62696.1"/>
    </source>
</evidence>
<keyword evidence="1" id="KW-1133">Transmembrane helix</keyword>
<accession>A0A286U3K2</accession>
<keyword evidence="1" id="KW-0812">Transmembrane</keyword>